<dbReference type="GO" id="GO:0004806">
    <property type="term" value="F:triacylglycerol lipase activity"/>
    <property type="evidence" value="ECO:0007669"/>
    <property type="project" value="UniProtKB-EC"/>
</dbReference>
<dbReference type="OrthoDB" id="408631at2759"/>
<dbReference type="SUPFAM" id="SSF53474">
    <property type="entry name" value="alpha/beta-Hydrolases"/>
    <property type="match status" value="1"/>
</dbReference>
<gene>
    <name evidence="6" type="ORF">MEDL_69123</name>
</gene>
<dbReference type="Proteomes" id="UP000683360">
    <property type="component" value="Unassembled WGS sequence"/>
</dbReference>
<comment type="similarity">
    <text evidence="1">Belongs to the 'GDXG' lipolytic enzyme family.</text>
</comment>
<proteinExistence type="inferred from homology"/>
<evidence type="ECO:0000256" key="1">
    <source>
        <dbReference type="ARBA" id="ARBA00010515"/>
    </source>
</evidence>
<dbReference type="InterPro" id="IPR029058">
    <property type="entry name" value="AB_hydrolase_fold"/>
</dbReference>
<dbReference type="EMBL" id="CAJPWZ010003333">
    <property type="protein sequence ID" value="CAG2257879.1"/>
    <property type="molecule type" value="Genomic_DNA"/>
</dbReference>
<dbReference type="Gene3D" id="3.40.50.1820">
    <property type="entry name" value="alpha/beta hydrolase"/>
    <property type="match status" value="1"/>
</dbReference>
<feature type="domain" description="Alpha/beta hydrolase fold-3" evidence="5">
    <location>
        <begin position="324"/>
        <end position="388"/>
    </location>
</feature>
<keyword evidence="4" id="KW-0732">Signal</keyword>
<dbReference type="EC" id="3.1.1.3" evidence="6"/>
<comment type="caution">
    <text evidence="6">The sequence shown here is derived from an EMBL/GenBank/DDBJ whole genome shotgun (WGS) entry which is preliminary data.</text>
</comment>
<dbReference type="PIRSF" id="PIRSF037251">
    <property type="entry name" value="Arylacetamide_deacetylase"/>
    <property type="match status" value="1"/>
</dbReference>
<feature type="signal peptide" evidence="4">
    <location>
        <begin position="1"/>
        <end position="24"/>
    </location>
</feature>
<evidence type="ECO:0000259" key="5">
    <source>
        <dbReference type="Pfam" id="PF07859"/>
    </source>
</evidence>
<organism evidence="6 7">
    <name type="scientific">Mytilus edulis</name>
    <name type="common">Blue mussel</name>
    <dbReference type="NCBI Taxonomy" id="6550"/>
    <lineage>
        <taxon>Eukaryota</taxon>
        <taxon>Metazoa</taxon>
        <taxon>Spiralia</taxon>
        <taxon>Lophotrochozoa</taxon>
        <taxon>Mollusca</taxon>
        <taxon>Bivalvia</taxon>
        <taxon>Autobranchia</taxon>
        <taxon>Pteriomorphia</taxon>
        <taxon>Mytilida</taxon>
        <taxon>Mytiloidea</taxon>
        <taxon>Mytilidae</taxon>
        <taxon>Mytilinae</taxon>
        <taxon>Mytilus</taxon>
    </lineage>
</organism>
<evidence type="ECO:0000256" key="3">
    <source>
        <dbReference type="PIRSR" id="PIRSR037251-1"/>
    </source>
</evidence>
<dbReference type="PANTHER" id="PTHR48081">
    <property type="entry name" value="AB HYDROLASE SUPERFAMILY PROTEIN C4A8.06C"/>
    <property type="match status" value="1"/>
</dbReference>
<dbReference type="InterPro" id="IPR013094">
    <property type="entry name" value="AB_hydrolase_3"/>
</dbReference>
<feature type="chain" id="PRO_5035720880" evidence="4">
    <location>
        <begin position="25"/>
        <end position="451"/>
    </location>
</feature>
<dbReference type="GO" id="GO:0016020">
    <property type="term" value="C:membrane"/>
    <property type="evidence" value="ECO:0007669"/>
    <property type="project" value="InterPro"/>
</dbReference>
<dbReference type="Pfam" id="PF07859">
    <property type="entry name" value="Abhydrolase_3"/>
    <property type="match status" value="2"/>
</dbReference>
<sequence>MASRTTFTIVAVLLSVFLYFYLDAHVPEPFPQKFKLKIMDAFMKTYGHVMSGMTSLGLIEYFSAADRKIGDWFILTMTTGFPWGSGVDSRLQITDTKLRDVRVKIYQPANSLGKKKRPVLVYFHGGGWSLLSADCYDPIMRKISRESEVVVISVDYRLSPQHPFPVPLNDCFDVVEYVLDNSDTLGVDSSRVAIGGDSAGGNMAAAISLRLQKRIALQLVLVPVLQIINWQTTGYMENVLYLNKSINSPNSLVFLTNYLNLSPAYAHQFLINNHTSPEFKKSKYFDSVDQKKWMPKKYVRTKDLWENIEYKKDFGNQELFKKVEGYLKEPLISPLIADDETLSGLPFTYIMTCGYDFIRDDGIMFHEKLKYLNVKTELAHYPEGFHNALMFPHGPLKMDIGVKIIADINSSGTEVIDSKGKAAILNEQYDSVFTDEDMNTMPSLGKATSTT</sequence>
<name>A0A8S3VJB7_MYTED</name>
<dbReference type="PANTHER" id="PTHR48081:SF8">
    <property type="entry name" value="ALPHA_BETA HYDROLASE FOLD-3 DOMAIN-CONTAINING PROTEIN-RELATED"/>
    <property type="match status" value="1"/>
</dbReference>
<evidence type="ECO:0000256" key="4">
    <source>
        <dbReference type="SAM" id="SignalP"/>
    </source>
</evidence>
<dbReference type="InterPro" id="IPR050300">
    <property type="entry name" value="GDXG_lipolytic_enzyme"/>
</dbReference>
<feature type="active site" evidence="3">
    <location>
        <position position="356"/>
    </location>
</feature>
<keyword evidence="2 6" id="KW-0378">Hydrolase</keyword>
<feature type="active site" evidence="3">
    <location>
        <position position="198"/>
    </location>
</feature>
<evidence type="ECO:0000313" key="7">
    <source>
        <dbReference type="Proteomes" id="UP000683360"/>
    </source>
</evidence>
<feature type="active site" evidence="3">
    <location>
        <position position="386"/>
    </location>
</feature>
<evidence type="ECO:0000256" key="2">
    <source>
        <dbReference type="ARBA" id="ARBA00022801"/>
    </source>
</evidence>
<dbReference type="AlphaFoldDB" id="A0A8S3VJB7"/>
<dbReference type="InterPro" id="IPR017157">
    <property type="entry name" value="Arylacetamide_deacetylase"/>
</dbReference>
<protein>
    <submittedName>
        <fullName evidence="6">AADAC</fullName>
        <ecNumber evidence="6">3.1.1.3</ecNumber>
    </submittedName>
</protein>
<accession>A0A8S3VJB7</accession>
<evidence type="ECO:0000313" key="6">
    <source>
        <dbReference type="EMBL" id="CAG2257879.1"/>
    </source>
</evidence>
<keyword evidence="7" id="KW-1185">Reference proteome</keyword>
<reference evidence="6" key="1">
    <citation type="submission" date="2021-03" db="EMBL/GenBank/DDBJ databases">
        <authorList>
            <person name="Bekaert M."/>
        </authorList>
    </citation>
    <scope>NUCLEOTIDE SEQUENCE</scope>
</reference>
<feature type="domain" description="Alpha/beta hydrolase fold-3" evidence="5">
    <location>
        <begin position="120"/>
        <end position="268"/>
    </location>
</feature>